<dbReference type="AlphaFoldDB" id="A0A4R9C002"/>
<gene>
    <name evidence="3" type="ORF">E3T61_03905</name>
</gene>
<dbReference type="RefSeq" id="WP_134639560.1">
    <property type="nucleotide sequence ID" value="NZ_SOHM01000007.1"/>
</dbReference>
<keyword evidence="1" id="KW-0812">Transmembrane</keyword>
<reference evidence="3 4" key="1">
    <citation type="submission" date="2019-03" db="EMBL/GenBank/DDBJ databases">
        <title>Genomics of glacier-inhabiting Cryobacterium strains.</title>
        <authorList>
            <person name="Liu Q."/>
            <person name="Xin Y.-H."/>
        </authorList>
    </citation>
    <scope>NUCLEOTIDE SEQUENCE [LARGE SCALE GENOMIC DNA]</scope>
    <source>
        <strain evidence="3 4">Sr59</strain>
    </source>
</reference>
<name>A0A4R9C002_9MICO</name>
<dbReference type="Proteomes" id="UP000298468">
    <property type="component" value="Unassembled WGS sequence"/>
</dbReference>
<protein>
    <submittedName>
        <fullName evidence="3">DUF3566 domain-containing protein</fullName>
    </submittedName>
</protein>
<feature type="transmembrane region" description="Helical" evidence="1">
    <location>
        <begin position="95"/>
        <end position="120"/>
    </location>
</feature>
<feature type="transmembrane region" description="Helical" evidence="1">
    <location>
        <begin position="40"/>
        <end position="63"/>
    </location>
</feature>
<keyword evidence="1" id="KW-1133">Transmembrane helix</keyword>
<dbReference type="OrthoDB" id="5117861at2"/>
<evidence type="ECO:0000256" key="1">
    <source>
        <dbReference type="SAM" id="Phobius"/>
    </source>
</evidence>
<keyword evidence="4" id="KW-1185">Reference proteome</keyword>
<comment type="caution">
    <text evidence="3">The sequence shown here is derived from an EMBL/GenBank/DDBJ whole genome shotgun (WGS) entry which is preliminary data.</text>
</comment>
<dbReference type="InterPro" id="IPR021949">
    <property type="entry name" value="DUF3566_TM"/>
</dbReference>
<feature type="domain" description="DUF3566" evidence="2">
    <location>
        <begin position="23"/>
        <end position="135"/>
    </location>
</feature>
<evidence type="ECO:0000259" key="2">
    <source>
        <dbReference type="Pfam" id="PF12089"/>
    </source>
</evidence>
<dbReference type="Pfam" id="PF12089">
    <property type="entry name" value="DUF3566"/>
    <property type="match status" value="1"/>
</dbReference>
<evidence type="ECO:0000313" key="4">
    <source>
        <dbReference type="Proteomes" id="UP000298468"/>
    </source>
</evidence>
<proteinExistence type="predicted"/>
<accession>A0A4R9C002</accession>
<organism evidence="3 4">
    <name type="scientific">Cryobacterium lactosi</name>
    <dbReference type="NCBI Taxonomy" id="1259202"/>
    <lineage>
        <taxon>Bacteria</taxon>
        <taxon>Bacillati</taxon>
        <taxon>Actinomycetota</taxon>
        <taxon>Actinomycetes</taxon>
        <taxon>Micrococcales</taxon>
        <taxon>Microbacteriaceae</taxon>
        <taxon>Cryobacterium</taxon>
    </lineage>
</organism>
<sequence>MTDVADRLARKGGRDDGRADPGRAMRLGLAHVGVWSSTKLAFLGSVCLNIVTVALILLAVQLLGDSDLLTTASTTYRDLAGTTNDLSAILEWNTVLAFTAAVVLLNTVLVTVLGTVYALLFNLGVRVTGGALVGFRSS</sequence>
<keyword evidence="1" id="KW-0472">Membrane</keyword>
<dbReference type="EMBL" id="SOHM01000007">
    <property type="protein sequence ID" value="TFD94138.1"/>
    <property type="molecule type" value="Genomic_DNA"/>
</dbReference>
<evidence type="ECO:0000313" key="3">
    <source>
        <dbReference type="EMBL" id="TFD94138.1"/>
    </source>
</evidence>